<keyword evidence="3" id="KW-1185">Reference proteome</keyword>
<protein>
    <recommendedName>
        <fullName evidence="4">WD40 repeat domain-containing protein</fullName>
    </recommendedName>
</protein>
<accession>A0A7X0P7F6</accession>
<proteinExistence type="predicted"/>
<comment type="caution">
    <text evidence="2">The sequence shown here is derived from an EMBL/GenBank/DDBJ whole genome shotgun (WGS) entry which is preliminary data.</text>
</comment>
<gene>
    <name evidence="2" type="ORF">HD593_011508</name>
</gene>
<dbReference type="AlphaFoldDB" id="A0A7X0P7F6"/>
<name>A0A7X0P7F6_9ACTN</name>
<dbReference type="RefSeq" id="WP_185111158.1">
    <property type="nucleotide sequence ID" value="NZ_BAAAXY010000267.1"/>
</dbReference>
<evidence type="ECO:0000313" key="3">
    <source>
        <dbReference type="Proteomes" id="UP000565579"/>
    </source>
</evidence>
<evidence type="ECO:0000313" key="2">
    <source>
        <dbReference type="EMBL" id="MBB6556713.1"/>
    </source>
</evidence>
<dbReference type="Gene3D" id="2.120.10.30">
    <property type="entry name" value="TolB, C-terminal domain"/>
    <property type="match status" value="1"/>
</dbReference>
<keyword evidence="1" id="KW-0472">Membrane</keyword>
<evidence type="ECO:0008006" key="4">
    <source>
        <dbReference type="Google" id="ProtNLM"/>
    </source>
</evidence>
<reference evidence="2 3" key="1">
    <citation type="submission" date="2020-08" db="EMBL/GenBank/DDBJ databases">
        <title>Sequencing the genomes of 1000 actinobacteria strains.</title>
        <authorList>
            <person name="Klenk H.-P."/>
        </authorList>
    </citation>
    <scope>NUCLEOTIDE SEQUENCE [LARGE SCALE GENOMIC DNA]</scope>
    <source>
        <strain evidence="2 3">DSM 43768</strain>
    </source>
</reference>
<sequence length="389" mass="41320">MRSEDELIGALRAAGEHAPDDGGDLLAGVALRRRRRTRRRVRVLAAAAAVVVLSVGIRGVLLSGGGEGDLATTPAPEPPTPRSAPVEELWPGAVFTLPMEAPDGARRVPMTGISPTEVLVLAWMPREKARSRLEVYDSAAGRSRLVAELPRSRQFVIPSVAADGRNVVWQVSAGKSVREIWTAPLAGGEARLVTELTGGRSDLDAISVNDDQVIWSERSGGVWRVPLAGGAPDRIAAADGLHLLRWPWASDAPAGPDLDDRNQTVLVDLTLITSHEVDSLPEAKGVRCGPHWCLGRRAGGSFLQRINGSDLRAIDGVFGHPKPLSMAPLLNRFVPLKNGVHDVATGSTATIEARTLALGAAGEPSTVIYWSERRGAYEVLNLAAVPSAQ</sequence>
<organism evidence="2 3">
    <name type="scientific">Nonomuraea rubra</name>
    <dbReference type="NCBI Taxonomy" id="46180"/>
    <lineage>
        <taxon>Bacteria</taxon>
        <taxon>Bacillati</taxon>
        <taxon>Actinomycetota</taxon>
        <taxon>Actinomycetes</taxon>
        <taxon>Streptosporangiales</taxon>
        <taxon>Streptosporangiaceae</taxon>
        <taxon>Nonomuraea</taxon>
    </lineage>
</organism>
<evidence type="ECO:0000256" key="1">
    <source>
        <dbReference type="SAM" id="Phobius"/>
    </source>
</evidence>
<keyword evidence="1" id="KW-0812">Transmembrane</keyword>
<dbReference type="InterPro" id="IPR011042">
    <property type="entry name" value="6-blade_b-propeller_TolB-like"/>
</dbReference>
<dbReference type="EMBL" id="JACHMI010000001">
    <property type="protein sequence ID" value="MBB6556713.1"/>
    <property type="molecule type" value="Genomic_DNA"/>
</dbReference>
<dbReference type="SUPFAM" id="SSF82171">
    <property type="entry name" value="DPP6 N-terminal domain-like"/>
    <property type="match status" value="1"/>
</dbReference>
<feature type="transmembrane region" description="Helical" evidence="1">
    <location>
        <begin position="41"/>
        <end position="61"/>
    </location>
</feature>
<dbReference type="Proteomes" id="UP000565579">
    <property type="component" value="Unassembled WGS sequence"/>
</dbReference>
<keyword evidence="1" id="KW-1133">Transmembrane helix</keyword>